<dbReference type="RefSeq" id="WP_261493916.1">
    <property type="nucleotide sequence ID" value="NZ_JAOCQF010000001.1"/>
</dbReference>
<reference evidence="2" key="1">
    <citation type="submission" date="2023-07" db="EMBL/GenBank/DDBJ databases">
        <title>Defluviimonas sediminis sp. nov., isolated from mangrove sediment.</title>
        <authorList>
            <person name="Liu L."/>
            <person name="Li J."/>
            <person name="Huang Y."/>
            <person name="Pan J."/>
            <person name="Li M."/>
        </authorList>
    </citation>
    <scope>NUCLEOTIDE SEQUENCE [LARGE SCALE GENOMIC DNA]</scope>
    <source>
        <strain evidence="2">FT324</strain>
    </source>
</reference>
<comment type="caution">
    <text evidence="1">The sequence shown here is derived from an EMBL/GenBank/DDBJ whole genome shotgun (WGS) entry which is preliminary data.</text>
</comment>
<keyword evidence="2" id="KW-1185">Reference proteome</keyword>
<dbReference type="EMBL" id="JAOCQF010000001">
    <property type="protein sequence ID" value="MCT8328486.1"/>
    <property type="molecule type" value="Genomic_DNA"/>
</dbReference>
<dbReference type="Proteomes" id="UP001205601">
    <property type="component" value="Unassembled WGS sequence"/>
</dbReference>
<name>A0ABT2NIB1_9RHOB</name>
<organism evidence="1 2">
    <name type="scientific">Albidovulum sediminis</name>
    <dbReference type="NCBI Taxonomy" id="3066345"/>
    <lineage>
        <taxon>Bacteria</taxon>
        <taxon>Pseudomonadati</taxon>
        <taxon>Pseudomonadota</taxon>
        <taxon>Alphaproteobacteria</taxon>
        <taxon>Rhodobacterales</taxon>
        <taxon>Paracoccaceae</taxon>
        <taxon>Albidovulum</taxon>
    </lineage>
</organism>
<proteinExistence type="predicted"/>
<evidence type="ECO:0000313" key="1">
    <source>
        <dbReference type="EMBL" id="MCT8328486.1"/>
    </source>
</evidence>
<gene>
    <name evidence="1" type="ORF">N5I32_03055</name>
</gene>
<sequence>MLSEIFEYRDQARTPATYLALGAAMASAYLVHNLSLPHLHQLLAVLFVGVVLWRIADNPIRGFRLSQDGLDFFEGRYRRQIALGDIASVTVYEARGEGTRCILNLRSGDRLSLPGAHRFGTRRLVAEFGGLGLPILI</sequence>
<evidence type="ECO:0000313" key="2">
    <source>
        <dbReference type="Proteomes" id="UP001205601"/>
    </source>
</evidence>
<protein>
    <submittedName>
        <fullName evidence="1">Uncharacterized protein</fullName>
    </submittedName>
</protein>
<accession>A0ABT2NIB1</accession>